<dbReference type="AlphaFoldDB" id="A0AAU9TSV2"/>
<dbReference type="InterPro" id="IPR043128">
    <property type="entry name" value="Rev_trsase/Diguanyl_cyclase"/>
</dbReference>
<dbReference type="InterPro" id="IPR043502">
    <property type="entry name" value="DNA/RNA_pol_sf"/>
</dbReference>
<protein>
    <recommendedName>
        <fullName evidence="4">Transposon Ty3-I Gag-Pol polyprotein</fullName>
    </recommendedName>
</protein>
<keyword evidence="3" id="KW-1185">Reference proteome</keyword>
<dbReference type="InterPro" id="IPR053134">
    <property type="entry name" value="RNA-dir_DNA_polymerase"/>
</dbReference>
<dbReference type="CDD" id="cd01647">
    <property type="entry name" value="RT_LTR"/>
    <property type="match status" value="1"/>
</dbReference>
<dbReference type="GO" id="GO:0071897">
    <property type="term" value="P:DNA biosynthetic process"/>
    <property type="evidence" value="ECO:0007669"/>
    <property type="project" value="UniProtKB-ARBA"/>
</dbReference>
<comment type="caution">
    <text evidence="2">The sequence shown here is derived from an EMBL/GenBank/DDBJ whole genome shotgun (WGS) entry which is preliminary data.</text>
</comment>
<dbReference type="EMBL" id="CAKOGL010000007">
    <property type="protein sequence ID" value="CAH2088539.1"/>
    <property type="molecule type" value="Genomic_DNA"/>
</dbReference>
<evidence type="ECO:0000313" key="3">
    <source>
        <dbReference type="Proteomes" id="UP001153954"/>
    </source>
</evidence>
<feature type="region of interest" description="Disordered" evidence="1">
    <location>
        <begin position="194"/>
        <end position="231"/>
    </location>
</feature>
<evidence type="ECO:0000256" key="1">
    <source>
        <dbReference type="SAM" id="MobiDB-lite"/>
    </source>
</evidence>
<dbReference type="Gene3D" id="3.10.10.10">
    <property type="entry name" value="HIV Type 1 Reverse Transcriptase, subunit A, domain 1"/>
    <property type="match status" value="1"/>
</dbReference>
<dbReference type="Gene3D" id="3.30.70.270">
    <property type="match status" value="1"/>
</dbReference>
<accession>A0AAU9TSV2</accession>
<sequence length="485" mass="55219">MENPLKKKNYAQKYGKEWESHAEFKSWLKPLVGDDTKAFCTYCKVELLAKLVDLRRHAETKNHKQKMQIISDNQIIQFKPDKARETRTLLGVGFIQDPGIVLNIPQIYWFFFNNPDLTYELFLEDTDEASVAHMETAPLSSPARQELFKEMQLPPFISRLPVLQHSKPRGLNSSFALKSILPVTPPNEIQKRVQPINASPNMPVSSACAADDSRTSNSRSPDSEPDLPETSTCWRSYKKIPIAPSTPLPYKQSKPLFDRHSPRFIDFKYRDAQINTLLADLNRSPYSRSLFPSDDGGDDIEIGSISVKDITMGIHDATQQAELMNILIRNEAVFKESVASTTLAEHCIDTGNHNWLALLKQEVANMLAKNIIEPCSSAWTAPVVMVPKDGPMRFCVDYRRLNSITKPDIYPIPRIDDLLHAAKPTPFMSTLDLRAEYWQVKVKESDPRQNVLLNALWSIKIQADGFWSSKRTRFIPKTSTEFELV</sequence>
<dbReference type="Proteomes" id="UP001153954">
    <property type="component" value="Unassembled WGS sequence"/>
</dbReference>
<name>A0AAU9TSV2_EUPED</name>
<evidence type="ECO:0000313" key="2">
    <source>
        <dbReference type="EMBL" id="CAH2088539.1"/>
    </source>
</evidence>
<organism evidence="2 3">
    <name type="scientific">Euphydryas editha</name>
    <name type="common">Edith's checkerspot</name>
    <dbReference type="NCBI Taxonomy" id="104508"/>
    <lineage>
        <taxon>Eukaryota</taxon>
        <taxon>Metazoa</taxon>
        <taxon>Ecdysozoa</taxon>
        <taxon>Arthropoda</taxon>
        <taxon>Hexapoda</taxon>
        <taxon>Insecta</taxon>
        <taxon>Pterygota</taxon>
        <taxon>Neoptera</taxon>
        <taxon>Endopterygota</taxon>
        <taxon>Lepidoptera</taxon>
        <taxon>Glossata</taxon>
        <taxon>Ditrysia</taxon>
        <taxon>Papilionoidea</taxon>
        <taxon>Nymphalidae</taxon>
        <taxon>Nymphalinae</taxon>
        <taxon>Euphydryas</taxon>
    </lineage>
</organism>
<dbReference type="SUPFAM" id="SSF56672">
    <property type="entry name" value="DNA/RNA polymerases"/>
    <property type="match status" value="1"/>
</dbReference>
<proteinExistence type="predicted"/>
<dbReference type="PANTHER" id="PTHR24559">
    <property type="entry name" value="TRANSPOSON TY3-I GAG-POL POLYPROTEIN"/>
    <property type="match status" value="1"/>
</dbReference>
<evidence type="ECO:0008006" key="4">
    <source>
        <dbReference type="Google" id="ProtNLM"/>
    </source>
</evidence>
<gene>
    <name evidence="2" type="ORF">EEDITHA_LOCUS4691</name>
</gene>
<dbReference type="PANTHER" id="PTHR24559:SF444">
    <property type="entry name" value="REVERSE TRANSCRIPTASE DOMAIN-CONTAINING PROTEIN"/>
    <property type="match status" value="1"/>
</dbReference>
<reference evidence="2" key="1">
    <citation type="submission" date="2022-03" db="EMBL/GenBank/DDBJ databases">
        <authorList>
            <person name="Tunstrom K."/>
        </authorList>
    </citation>
    <scope>NUCLEOTIDE SEQUENCE</scope>
</reference>